<keyword evidence="2" id="KW-1185">Reference proteome</keyword>
<dbReference type="Proteomes" id="UP000250321">
    <property type="component" value="Unassembled WGS sequence"/>
</dbReference>
<organism evidence="1 2">
    <name type="scientific">Prunus yedoensis var. nudiflora</name>
    <dbReference type="NCBI Taxonomy" id="2094558"/>
    <lineage>
        <taxon>Eukaryota</taxon>
        <taxon>Viridiplantae</taxon>
        <taxon>Streptophyta</taxon>
        <taxon>Embryophyta</taxon>
        <taxon>Tracheophyta</taxon>
        <taxon>Spermatophyta</taxon>
        <taxon>Magnoliopsida</taxon>
        <taxon>eudicotyledons</taxon>
        <taxon>Gunneridae</taxon>
        <taxon>Pentapetalae</taxon>
        <taxon>rosids</taxon>
        <taxon>fabids</taxon>
        <taxon>Rosales</taxon>
        <taxon>Rosaceae</taxon>
        <taxon>Amygdaloideae</taxon>
        <taxon>Amygdaleae</taxon>
        <taxon>Prunus</taxon>
    </lineage>
</organism>
<dbReference type="EMBL" id="PJQY01000645">
    <property type="protein sequence ID" value="PQQ09094.1"/>
    <property type="molecule type" value="Genomic_DNA"/>
</dbReference>
<comment type="caution">
    <text evidence="1">The sequence shown here is derived from an EMBL/GenBank/DDBJ whole genome shotgun (WGS) entry which is preliminary data.</text>
</comment>
<sequence>MGWLDCDLVGLASISLSDLVKRQRGARGGSACVVSGMSAGRWYVVGMGEVGGDEMGMAFSGFGLIEMWSYQEMVRLETSTSQ</sequence>
<gene>
    <name evidence="1" type="ORF">Pyn_22909</name>
</gene>
<reference evidence="1 2" key="1">
    <citation type="submission" date="2018-02" db="EMBL/GenBank/DDBJ databases">
        <title>Draft genome of wild Prunus yedoensis var. nudiflora.</title>
        <authorList>
            <person name="Baek S."/>
            <person name="Kim J.-H."/>
            <person name="Choi K."/>
            <person name="Kim G.-B."/>
            <person name="Cho A."/>
            <person name="Jang H."/>
            <person name="Shin C.-H."/>
            <person name="Yu H.-J."/>
            <person name="Mun J.-H."/>
        </authorList>
    </citation>
    <scope>NUCLEOTIDE SEQUENCE [LARGE SCALE GENOMIC DNA]</scope>
    <source>
        <strain evidence="2">cv. Jeju island</strain>
        <tissue evidence="1">Leaf</tissue>
    </source>
</reference>
<evidence type="ECO:0000313" key="1">
    <source>
        <dbReference type="EMBL" id="PQQ09094.1"/>
    </source>
</evidence>
<accession>A0A314YVA7</accession>
<evidence type="ECO:0000313" key="2">
    <source>
        <dbReference type="Proteomes" id="UP000250321"/>
    </source>
</evidence>
<dbReference type="AlphaFoldDB" id="A0A314YVA7"/>
<protein>
    <submittedName>
        <fullName evidence="1">Uncharacterized protein</fullName>
    </submittedName>
</protein>
<proteinExistence type="predicted"/>
<name>A0A314YVA7_PRUYE</name>